<protein>
    <submittedName>
        <fullName evidence="3">Uncharacterized protein</fullName>
    </submittedName>
</protein>
<gene>
    <name evidence="3" type="ORF">CBR_g38727</name>
</gene>
<feature type="coiled-coil region" evidence="1">
    <location>
        <begin position="175"/>
        <end position="202"/>
    </location>
</feature>
<comment type="caution">
    <text evidence="3">The sequence shown here is derived from an EMBL/GenBank/DDBJ whole genome shotgun (WGS) entry which is preliminary data.</text>
</comment>
<evidence type="ECO:0000256" key="2">
    <source>
        <dbReference type="SAM" id="MobiDB-lite"/>
    </source>
</evidence>
<feature type="region of interest" description="Disordered" evidence="2">
    <location>
        <begin position="290"/>
        <end position="326"/>
    </location>
</feature>
<keyword evidence="4" id="KW-1185">Reference proteome</keyword>
<keyword evidence="1" id="KW-0175">Coiled coil</keyword>
<accession>A0A388LQH0</accession>
<feature type="coiled-coil region" evidence="1">
    <location>
        <begin position="242"/>
        <end position="290"/>
    </location>
</feature>
<feature type="region of interest" description="Disordered" evidence="2">
    <location>
        <begin position="16"/>
        <end position="79"/>
    </location>
</feature>
<name>A0A388LQH0_CHABU</name>
<proteinExistence type="predicted"/>
<dbReference type="Proteomes" id="UP000265515">
    <property type="component" value="Unassembled WGS sequence"/>
</dbReference>
<evidence type="ECO:0000313" key="4">
    <source>
        <dbReference type="Proteomes" id="UP000265515"/>
    </source>
</evidence>
<evidence type="ECO:0000256" key="1">
    <source>
        <dbReference type="SAM" id="Coils"/>
    </source>
</evidence>
<organism evidence="3 4">
    <name type="scientific">Chara braunii</name>
    <name type="common">Braun's stonewort</name>
    <dbReference type="NCBI Taxonomy" id="69332"/>
    <lineage>
        <taxon>Eukaryota</taxon>
        <taxon>Viridiplantae</taxon>
        <taxon>Streptophyta</taxon>
        <taxon>Charophyceae</taxon>
        <taxon>Charales</taxon>
        <taxon>Characeae</taxon>
        <taxon>Chara</taxon>
    </lineage>
</organism>
<dbReference type="Gramene" id="GBG84442">
    <property type="protein sequence ID" value="GBG84442"/>
    <property type="gene ID" value="CBR_g38727"/>
</dbReference>
<evidence type="ECO:0000313" key="3">
    <source>
        <dbReference type="EMBL" id="GBG84442.1"/>
    </source>
</evidence>
<feature type="compositionally biased region" description="Basic and acidic residues" evidence="2">
    <location>
        <begin position="27"/>
        <end position="79"/>
    </location>
</feature>
<sequence length="405" mass="46183">MVEVAAAGWEDELVTWRRSSGRSIRSTKHEADEGREKSQCEEEERRKREKEEEDRRQRDKKEREDFQAQMHKEMSAKLDRVCDAVNGKKASDSEEVMKLKAQVEALTLQHRESTAGEKKSGEAEEVARLKLEVESLKRGRDVASTSATVTTGESEEVSRLRREYADMRAVTDWRLASLEEVIHALQKQCEAAENNVEAWRLEALRPGNKRGSVAIGQCPITEARVRPRVTLYEIPRAVSRVNGQLKAIVERHQQEVDLLKEMRLKEVNARKESEEEVERLKEAMARLGTSRKTKGTNLRTRLDEVAGPSSRKDKGKAPASPDTQAVDRDVLLKNARRQLRNLKKDDVVAFCEKEGITYTKLDLTKEAIAQRRAGRAFGDDDTVTQVRVRKMTKWLMSPMTGVMMT</sequence>
<feature type="compositionally biased region" description="Basic and acidic residues" evidence="2">
    <location>
        <begin position="300"/>
        <end position="316"/>
    </location>
</feature>
<reference evidence="3 4" key="1">
    <citation type="journal article" date="2018" name="Cell">
        <title>The Chara Genome: Secondary Complexity and Implications for Plant Terrestrialization.</title>
        <authorList>
            <person name="Nishiyama T."/>
            <person name="Sakayama H."/>
            <person name="Vries J.D."/>
            <person name="Buschmann H."/>
            <person name="Saint-Marcoux D."/>
            <person name="Ullrich K.K."/>
            <person name="Haas F.B."/>
            <person name="Vanderstraeten L."/>
            <person name="Becker D."/>
            <person name="Lang D."/>
            <person name="Vosolsobe S."/>
            <person name="Rombauts S."/>
            <person name="Wilhelmsson P.K.I."/>
            <person name="Janitza P."/>
            <person name="Kern R."/>
            <person name="Heyl A."/>
            <person name="Rumpler F."/>
            <person name="Villalobos L.I.A.C."/>
            <person name="Clay J.M."/>
            <person name="Skokan R."/>
            <person name="Toyoda A."/>
            <person name="Suzuki Y."/>
            <person name="Kagoshima H."/>
            <person name="Schijlen E."/>
            <person name="Tajeshwar N."/>
            <person name="Catarino B."/>
            <person name="Hetherington A.J."/>
            <person name="Saltykova A."/>
            <person name="Bonnot C."/>
            <person name="Breuninger H."/>
            <person name="Symeonidi A."/>
            <person name="Radhakrishnan G.V."/>
            <person name="Van Nieuwerburgh F."/>
            <person name="Deforce D."/>
            <person name="Chang C."/>
            <person name="Karol K.G."/>
            <person name="Hedrich R."/>
            <person name="Ulvskov P."/>
            <person name="Glockner G."/>
            <person name="Delwiche C.F."/>
            <person name="Petrasek J."/>
            <person name="Van de Peer Y."/>
            <person name="Friml J."/>
            <person name="Beilby M."/>
            <person name="Dolan L."/>
            <person name="Kohara Y."/>
            <person name="Sugano S."/>
            <person name="Fujiyama A."/>
            <person name="Delaux P.-M."/>
            <person name="Quint M."/>
            <person name="TheiBen G."/>
            <person name="Hagemann M."/>
            <person name="Harholt J."/>
            <person name="Dunand C."/>
            <person name="Zachgo S."/>
            <person name="Langdale J."/>
            <person name="Maumus F."/>
            <person name="Straeten D.V.D."/>
            <person name="Gould S.B."/>
            <person name="Rensing S.A."/>
        </authorList>
    </citation>
    <scope>NUCLEOTIDE SEQUENCE [LARGE SCALE GENOMIC DNA]</scope>
    <source>
        <strain evidence="3 4">S276</strain>
    </source>
</reference>
<dbReference type="EMBL" id="BFEA01000476">
    <property type="protein sequence ID" value="GBG84442.1"/>
    <property type="molecule type" value="Genomic_DNA"/>
</dbReference>
<dbReference type="AlphaFoldDB" id="A0A388LQH0"/>